<name>A0A2T3XZN2_9BURK</name>
<dbReference type="EMBL" id="PYUC01000002">
    <property type="protein sequence ID" value="PTB21983.1"/>
    <property type="molecule type" value="Genomic_DNA"/>
</dbReference>
<dbReference type="Proteomes" id="UP000240638">
    <property type="component" value="Unassembled WGS sequence"/>
</dbReference>
<sequence length="74" mass="8066">MPLQRARACRQNLSSKRRPRFFDAPLESLRCCKCKGILEPAVSPFHQACSDRSDASPTVLAASQYSSARAPATG</sequence>
<evidence type="ECO:0000313" key="2">
    <source>
        <dbReference type="Proteomes" id="UP000240638"/>
    </source>
</evidence>
<protein>
    <submittedName>
        <fullName evidence="1">Uncharacterized protein</fullName>
    </submittedName>
</protein>
<proteinExistence type="predicted"/>
<organism evidence="1 2">
    <name type="scientific">Trinickia symbiotica</name>
    <dbReference type="NCBI Taxonomy" id="863227"/>
    <lineage>
        <taxon>Bacteria</taxon>
        <taxon>Pseudomonadati</taxon>
        <taxon>Pseudomonadota</taxon>
        <taxon>Betaproteobacteria</taxon>
        <taxon>Burkholderiales</taxon>
        <taxon>Burkholderiaceae</taxon>
        <taxon>Trinickia</taxon>
    </lineage>
</organism>
<accession>A0A2T3XZN2</accession>
<dbReference type="AlphaFoldDB" id="A0A2T3XZN2"/>
<reference evidence="1 2" key="1">
    <citation type="submission" date="2018-03" db="EMBL/GenBank/DDBJ databases">
        <title>Whole genome analyses suggest that Burkholderia sensu lato contains two further novel genera in the rhizoxinica-symbiotica group Mycetohabitans gen. nov., and Trinickia gen. nov.: implications for the evolution of diazotrophy and nodulation in the Burkholderiaceae.</title>
        <authorList>
            <person name="Estrada De Los Santos P."/>
            <person name="Palmer M."/>
            <person name="Chavez-Ramirez B."/>
            <person name="Steenkamp E.T."/>
            <person name="Hirsch A.M."/>
            <person name="Manyaka P."/>
            <person name="Maluk M."/>
            <person name="Lafos M."/>
            <person name="Crook M."/>
            <person name="Gross E."/>
            <person name="Simon M.F."/>
            <person name="Bueno Dos Reis Junior F."/>
            <person name="Poole P.S."/>
            <person name="Venter S.N."/>
            <person name="James E.K."/>
        </authorList>
    </citation>
    <scope>NUCLEOTIDE SEQUENCE [LARGE SCALE GENOMIC DNA]</scope>
    <source>
        <strain evidence="1 2">JPY-366</strain>
    </source>
</reference>
<comment type="caution">
    <text evidence="1">The sequence shown here is derived from an EMBL/GenBank/DDBJ whole genome shotgun (WGS) entry which is preliminary data.</text>
</comment>
<evidence type="ECO:0000313" key="1">
    <source>
        <dbReference type="EMBL" id="PTB21983.1"/>
    </source>
</evidence>
<gene>
    <name evidence="1" type="ORF">C9I57_05005</name>
</gene>